<feature type="transmembrane region" description="Helical" evidence="1">
    <location>
        <begin position="13"/>
        <end position="31"/>
    </location>
</feature>
<reference evidence="2 3" key="1">
    <citation type="submission" date="2020-05" db="EMBL/GenBank/DDBJ databases">
        <title>Gimesia benthica sp. nov., a novel planctomycete isolated from a deep-sea water sample of the Northwest Indian Ocean.</title>
        <authorList>
            <person name="Wang J."/>
            <person name="Ruan C."/>
            <person name="Song L."/>
            <person name="Zhu Y."/>
            <person name="Li A."/>
            <person name="Zheng X."/>
            <person name="Wang L."/>
            <person name="Lu Z."/>
            <person name="Huang Y."/>
            <person name="Du W."/>
            <person name="Zhou Y."/>
            <person name="Huang L."/>
            <person name="Dai X."/>
        </authorList>
    </citation>
    <scope>NUCLEOTIDE SEQUENCE [LARGE SCALE GENOMIC DNA]</scope>
    <source>
        <strain evidence="2 3">YYQ-30</strain>
    </source>
</reference>
<keyword evidence="1" id="KW-0472">Membrane</keyword>
<accession>A0A849KX25</accession>
<sequence length="67" mass="7550">MDLYTLLRQFADSWALLALTLFFIGVVIFAFRPGSARMHRDIANIPLRNDTLPATGRKAARTKAEDN</sequence>
<dbReference type="CDD" id="cd01324">
    <property type="entry name" value="cbb3_Oxidase_CcoQ"/>
    <property type="match status" value="1"/>
</dbReference>
<keyword evidence="1" id="KW-1133">Transmembrane helix</keyword>
<evidence type="ECO:0000313" key="2">
    <source>
        <dbReference type="EMBL" id="NNU78957.1"/>
    </source>
</evidence>
<keyword evidence="1" id="KW-0812">Transmembrane</keyword>
<dbReference type="RefSeq" id="WP_171321527.1">
    <property type="nucleotide sequence ID" value="NZ_JABFBC010000001.1"/>
</dbReference>
<keyword evidence="3" id="KW-1185">Reference proteome</keyword>
<evidence type="ECO:0000313" key="3">
    <source>
        <dbReference type="Proteomes" id="UP000572377"/>
    </source>
</evidence>
<organism evidence="2 3">
    <name type="scientific">Halovulum dunhuangense</name>
    <dbReference type="NCBI Taxonomy" id="1505036"/>
    <lineage>
        <taxon>Bacteria</taxon>
        <taxon>Pseudomonadati</taxon>
        <taxon>Pseudomonadota</taxon>
        <taxon>Alphaproteobacteria</taxon>
        <taxon>Rhodobacterales</taxon>
        <taxon>Paracoccaceae</taxon>
        <taxon>Halovulum</taxon>
    </lineage>
</organism>
<protein>
    <submittedName>
        <fullName evidence="2">Cbb3-type cytochrome c oxidase subunit 3</fullName>
    </submittedName>
</protein>
<name>A0A849KX25_9RHOB</name>
<comment type="caution">
    <text evidence="2">The sequence shown here is derived from an EMBL/GenBank/DDBJ whole genome shotgun (WGS) entry which is preliminary data.</text>
</comment>
<dbReference type="EMBL" id="JABFBC010000001">
    <property type="protein sequence ID" value="NNU78957.1"/>
    <property type="molecule type" value="Genomic_DNA"/>
</dbReference>
<dbReference type="InterPro" id="IPR008621">
    <property type="entry name" value="Cbb3-typ_cyt_oxidase_comp"/>
</dbReference>
<dbReference type="AlphaFoldDB" id="A0A849KX25"/>
<evidence type="ECO:0000256" key="1">
    <source>
        <dbReference type="SAM" id="Phobius"/>
    </source>
</evidence>
<gene>
    <name evidence="2" type="ORF">HMH01_00770</name>
</gene>
<dbReference type="Pfam" id="PF05545">
    <property type="entry name" value="FixQ"/>
    <property type="match status" value="1"/>
</dbReference>
<proteinExistence type="predicted"/>
<dbReference type="Proteomes" id="UP000572377">
    <property type="component" value="Unassembled WGS sequence"/>
</dbReference>